<dbReference type="GO" id="GO:0005794">
    <property type="term" value="C:Golgi apparatus"/>
    <property type="evidence" value="ECO:0007669"/>
    <property type="project" value="Ensembl"/>
</dbReference>
<dbReference type="Ensembl" id="ENSOCUT00000003806.3">
    <property type="protein sequence ID" value="ENSOCUP00000003300.3"/>
    <property type="gene ID" value="ENSOCUG00000003803.3"/>
</dbReference>
<dbReference type="Pfam" id="PF06396">
    <property type="entry name" value="AGTRAP"/>
    <property type="match status" value="1"/>
</dbReference>
<evidence type="ECO:0000313" key="8">
    <source>
        <dbReference type="Proteomes" id="UP000001811"/>
    </source>
</evidence>
<dbReference type="FunCoup" id="G1SKG0">
    <property type="interactions" value="261"/>
</dbReference>
<feature type="region of interest" description="Disordered" evidence="5">
    <location>
        <begin position="139"/>
        <end position="159"/>
    </location>
</feature>
<reference evidence="7 8" key="1">
    <citation type="journal article" date="2011" name="Nature">
        <title>A high-resolution map of human evolutionary constraint using 29 mammals.</title>
        <authorList>
            <person name="Lindblad-Toh K."/>
            <person name="Garber M."/>
            <person name="Zuk O."/>
            <person name="Lin M.F."/>
            <person name="Parker B.J."/>
            <person name="Washietl S."/>
            <person name="Kheradpour P."/>
            <person name="Ernst J."/>
            <person name="Jordan G."/>
            <person name="Mauceli E."/>
            <person name="Ward L.D."/>
            <person name="Lowe C.B."/>
            <person name="Holloway A.K."/>
            <person name="Clamp M."/>
            <person name="Gnerre S."/>
            <person name="Alfoldi J."/>
            <person name="Beal K."/>
            <person name="Chang J."/>
            <person name="Clawson H."/>
            <person name="Cuff J."/>
            <person name="Di Palma F."/>
            <person name="Fitzgerald S."/>
            <person name="Flicek P."/>
            <person name="Guttman M."/>
            <person name="Hubisz M.J."/>
            <person name="Jaffe D.B."/>
            <person name="Jungreis I."/>
            <person name="Kent W.J."/>
            <person name="Kostka D."/>
            <person name="Lara M."/>
            <person name="Martins A.L."/>
            <person name="Massingham T."/>
            <person name="Moltke I."/>
            <person name="Raney B.J."/>
            <person name="Rasmussen M.D."/>
            <person name="Robinson J."/>
            <person name="Stark A."/>
            <person name="Vilella A.J."/>
            <person name="Wen J."/>
            <person name="Xie X."/>
            <person name="Zody M.C."/>
            <person name="Baldwin J."/>
            <person name="Bloom T."/>
            <person name="Chin C.W."/>
            <person name="Heiman D."/>
            <person name="Nicol R."/>
            <person name="Nusbaum C."/>
            <person name="Young S."/>
            <person name="Wilkinson J."/>
            <person name="Worley K.C."/>
            <person name="Kovar C.L."/>
            <person name="Muzny D.M."/>
            <person name="Gibbs R.A."/>
            <person name="Cree A."/>
            <person name="Dihn H.H."/>
            <person name="Fowler G."/>
            <person name="Jhangiani S."/>
            <person name="Joshi V."/>
            <person name="Lee S."/>
            <person name="Lewis L.R."/>
            <person name="Nazareth L.V."/>
            <person name="Okwuonu G."/>
            <person name="Santibanez J."/>
            <person name="Warren W.C."/>
            <person name="Mardis E.R."/>
            <person name="Weinstock G.M."/>
            <person name="Wilson R.K."/>
            <person name="Delehaunty K."/>
            <person name="Dooling D."/>
            <person name="Fronik C."/>
            <person name="Fulton L."/>
            <person name="Fulton B."/>
            <person name="Graves T."/>
            <person name="Minx P."/>
            <person name="Sodergren E."/>
            <person name="Birney E."/>
            <person name="Margulies E.H."/>
            <person name="Herrero J."/>
            <person name="Green E.D."/>
            <person name="Haussler D."/>
            <person name="Siepel A."/>
            <person name="Goldman N."/>
            <person name="Pollard K.S."/>
            <person name="Pedersen J.S."/>
            <person name="Lander E.S."/>
            <person name="Kellis M."/>
        </authorList>
    </citation>
    <scope>NUCLEOTIDE SEQUENCE [LARGE SCALE GENOMIC DNA]</scope>
    <source>
        <strain evidence="8">Thorbecke</strain>
    </source>
</reference>
<feature type="transmembrane region" description="Helical" evidence="6">
    <location>
        <begin position="87"/>
        <end position="107"/>
    </location>
</feature>
<dbReference type="PANTHER" id="PTHR16521">
    <property type="entry name" value="TYPE-1 ANGIOTENSIN II RECEPTOR-ASSOCIATED PROTEIN"/>
    <property type="match status" value="1"/>
</dbReference>
<comment type="subcellular location">
    <subcellularLocation>
        <location evidence="1">Membrane</location>
        <topology evidence="1">Multi-pass membrane protein</topology>
    </subcellularLocation>
</comment>
<evidence type="ECO:0000256" key="6">
    <source>
        <dbReference type="SAM" id="Phobius"/>
    </source>
</evidence>
<dbReference type="eggNOG" id="ENOG502S36M">
    <property type="taxonomic scope" value="Eukaryota"/>
</dbReference>
<dbReference type="Proteomes" id="UP000001811">
    <property type="component" value="Unplaced"/>
</dbReference>
<accession>G1SKG0</accession>
<dbReference type="GO" id="GO:0008217">
    <property type="term" value="P:regulation of blood pressure"/>
    <property type="evidence" value="ECO:0007669"/>
    <property type="project" value="Ensembl"/>
</dbReference>
<feature type="transmembrane region" description="Helical" evidence="6">
    <location>
        <begin position="12"/>
        <end position="33"/>
    </location>
</feature>
<dbReference type="CTD" id="57085"/>
<gene>
    <name evidence="7" type="primary">AGTRAP</name>
</gene>
<dbReference type="GO" id="GO:0005938">
    <property type="term" value="C:cell cortex"/>
    <property type="evidence" value="ECO:0007669"/>
    <property type="project" value="Ensembl"/>
</dbReference>
<dbReference type="GeneID" id="100353126"/>
<dbReference type="Bgee" id="ENSOCUG00000003803">
    <property type="expression patterns" value="Expressed in kidney and 18 other cell types or tissues"/>
</dbReference>
<keyword evidence="4 6" id="KW-0472">Membrane</keyword>
<protein>
    <submittedName>
        <fullName evidence="7">Angiotensin II receptor associated protein</fullName>
    </submittedName>
</protein>
<dbReference type="GeneTree" id="ENSGT00390000017402"/>
<dbReference type="OrthoDB" id="8191171at2759"/>
<dbReference type="STRING" id="9986.ENSOCUP00000003300"/>
<dbReference type="HOGENOM" id="CLU_126745_0_0_1"/>
<feature type="transmembrane region" description="Helical" evidence="6">
    <location>
        <begin position="53"/>
        <end position="75"/>
    </location>
</feature>
<keyword evidence="8" id="KW-1185">Reference proteome</keyword>
<evidence type="ECO:0000256" key="5">
    <source>
        <dbReference type="SAM" id="MobiDB-lite"/>
    </source>
</evidence>
<dbReference type="RefSeq" id="XP_008273612.1">
    <property type="nucleotide sequence ID" value="XM_008275390.4"/>
</dbReference>
<feature type="compositionally biased region" description="Basic and acidic residues" evidence="5">
    <location>
        <begin position="150"/>
        <end position="159"/>
    </location>
</feature>
<dbReference type="GO" id="GO:0005886">
    <property type="term" value="C:plasma membrane"/>
    <property type="evidence" value="ECO:0007669"/>
    <property type="project" value="Ensembl"/>
</dbReference>
<dbReference type="PaxDb" id="9986-ENSOCUP00000003300"/>
<evidence type="ECO:0000256" key="4">
    <source>
        <dbReference type="ARBA" id="ARBA00023136"/>
    </source>
</evidence>
<dbReference type="InParanoid" id="G1SKG0"/>
<evidence type="ECO:0000256" key="3">
    <source>
        <dbReference type="ARBA" id="ARBA00022989"/>
    </source>
</evidence>
<proteinExistence type="predicted"/>
<evidence type="ECO:0000313" key="7">
    <source>
        <dbReference type="Ensembl" id="ENSOCUP00000003300.3"/>
    </source>
</evidence>
<keyword evidence="2 6" id="KW-0812">Transmembrane</keyword>
<dbReference type="AlphaFoldDB" id="G1SKG0"/>
<keyword evidence="3 6" id="KW-1133">Transmembrane helix</keyword>
<dbReference type="SMART" id="SM00805">
    <property type="entry name" value="AGTRAP"/>
    <property type="match status" value="1"/>
</dbReference>
<evidence type="ECO:0000256" key="1">
    <source>
        <dbReference type="ARBA" id="ARBA00004141"/>
    </source>
</evidence>
<name>G1SKG0_RABIT</name>
<organism evidence="7 8">
    <name type="scientific">Oryctolagus cuniculus</name>
    <name type="common">Rabbit</name>
    <dbReference type="NCBI Taxonomy" id="9986"/>
    <lineage>
        <taxon>Eukaryota</taxon>
        <taxon>Metazoa</taxon>
        <taxon>Chordata</taxon>
        <taxon>Craniata</taxon>
        <taxon>Vertebrata</taxon>
        <taxon>Euteleostomi</taxon>
        <taxon>Mammalia</taxon>
        <taxon>Eutheria</taxon>
        <taxon>Euarchontoglires</taxon>
        <taxon>Glires</taxon>
        <taxon>Lagomorpha</taxon>
        <taxon>Leporidae</taxon>
        <taxon>Oryctolagus</taxon>
    </lineage>
</organism>
<dbReference type="PANTHER" id="PTHR16521:SF3">
    <property type="entry name" value="TYPE-1 ANGIOTENSIN II RECEPTOR-ASSOCIATED PROTEIN"/>
    <property type="match status" value="1"/>
</dbReference>
<reference evidence="7" key="3">
    <citation type="submission" date="2025-09" db="UniProtKB">
        <authorList>
            <consortium name="Ensembl"/>
        </authorList>
    </citation>
    <scope>IDENTIFICATION</scope>
    <source>
        <strain evidence="7">Thorbecke</strain>
    </source>
</reference>
<dbReference type="InterPro" id="IPR009436">
    <property type="entry name" value="AGTRAP"/>
</dbReference>
<dbReference type="GO" id="GO:0004945">
    <property type="term" value="F:angiotensin type II receptor activity"/>
    <property type="evidence" value="ECO:0007669"/>
    <property type="project" value="Ensembl"/>
</dbReference>
<reference evidence="7" key="2">
    <citation type="submission" date="2025-08" db="UniProtKB">
        <authorList>
            <consortium name="Ensembl"/>
        </authorList>
    </citation>
    <scope>IDENTIFICATION</scope>
    <source>
        <strain evidence="7">Thorbecke</strain>
    </source>
</reference>
<dbReference type="KEGG" id="ocu:100353126"/>
<sequence length="159" mass="17451">MELPAVNLKVILLIHWLLTTWGCIVFSGSYAWANFTVLALGVWAVAQRDSIDAISMFLGGLLATVVLDIIHLGVFYPRSGLSDTSRFGAGMAILSLLLKPVSCYLVYHMYQERGGEHLFHSGFLRPSHDHSAYQTIDSPEAPADPFAGPESRDPAVRGY</sequence>
<evidence type="ECO:0000256" key="2">
    <source>
        <dbReference type="ARBA" id="ARBA00022692"/>
    </source>
</evidence>